<comment type="caution">
    <text evidence="2">The sequence shown here is derived from an EMBL/GenBank/DDBJ whole genome shotgun (WGS) entry which is preliminary data.</text>
</comment>
<dbReference type="Pfam" id="PF03140">
    <property type="entry name" value="DUF247"/>
    <property type="match status" value="2"/>
</dbReference>
<name>A0A9N7R1D3_STRHE</name>
<organism evidence="2 3">
    <name type="scientific">Striga hermonthica</name>
    <name type="common">Purple witchweed</name>
    <name type="synonym">Buchnera hermonthica</name>
    <dbReference type="NCBI Taxonomy" id="68872"/>
    <lineage>
        <taxon>Eukaryota</taxon>
        <taxon>Viridiplantae</taxon>
        <taxon>Streptophyta</taxon>
        <taxon>Embryophyta</taxon>
        <taxon>Tracheophyta</taxon>
        <taxon>Spermatophyta</taxon>
        <taxon>Magnoliopsida</taxon>
        <taxon>eudicotyledons</taxon>
        <taxon>Gunneridae</taxon>
        <taxon>Pentapetalae</taxon>
        <taxon>asterids</taxon>
        <taxon>lamiids</taxon>
        <taxon>Lamiales</taxon>
        <taxon>Orobanchaceae</taxon>
        <taxon>Buchnereae</taxon>
        <taxon>Striga</taxon>
    </lineage>
</organism>
<dbReference type="AlphaFoldDB" id="A0A9N7R1D3"/>
<accession>A0A9N7R1D3</accession>
<keyword evidence="1" id="KW-0472">Membrane</keyword>
<keyword evidence="1" id="KW-0812">Transmembrane</keyword>
<evidence type="ECO:0000313" key="2">
    <source>
        <dbReference type="EMBL" id="CAA0809978.1"/>
    </source>
</evidence>
<evidence type="ECO:0000313" key="3">
    <source>
        <dbReference type="Proteomes" id="UP001153555"/>
    </source>
</evidence>
<sequence>MSETRDPVSVYIDSMLLRRLPPSRSIPTIFRVDHASRNGSQKLYDPRLVSIGPYHHQTAHLQKMLPLKIAYLNGLLKRRGESNADRYVEAVRSMEEEARNSYSETIELNTDDFVKILVLDGLFVVELLRKYTMDELRETDDLIFRYSHVLEMVQRDLMLIENQVPFFVLDRLFAMTRSNDDTIDDIFEHVRTFTYYISPWCTELLAEKLLKINADHLLGLVHNILLEEMREESFFDIDSPSASRLLGTRDVVSDEIDSLILQLPSSPIFQVRVDHGSEYLNDPKIISIGPFHHQKAHLQITQQLKITYLKDLLAGGWDSTVNRYVVAMRSLEEKARNFYSESETIGQLNPDELVKILVVDGLFVVELLQRNTMDEMRETDDPIFGNEQVLFMVQRDLMLVKNQLPFFVLLRLFKMTRGWNPWDGDVDEVLYRVRCFAGKISPLAKDYLGTLKPEENNTNDHLLGLVCKIVFGKTKLERYVVEIDSPPAFEPPENWFEKMKQAAFDWLTYKILFEKKEADMPVGVNLTVSELQETGVEFKVCYRRPDITFDGGVLKMWILSVDEHTESILKNLITYEQFLTEDDPIRPKCVSHYITFLNFLVKRPRDVEILRRHGILKNSLGEDELVCRVLRSLWESNVELVRWCRYEQVQEALNRYCDQRVIRWTAVCRRWMAELWRNYFNSPWSFIKFCAASLLLVLTVIQTVFTVLSYTKSSI</sequence>
<proteinExistence type="predicted"/>
<keyword evidence="1" id="KW-1133">Transmembrane helix</keyword>
<feature type="transmembrane region" description="Helical" evidence="1">
    <location>
        <begin position="686"/>
        <end position="710"/>
    </location>
</feature>
<protein>
    <submittedName>
        <fullName evidence="2">Uncharacterized protein</fullName>
    </submittedName>
</protein>
<dbReference type="PANTHER" id="PTHR31170">
    <property type="entry name" value="BNAC04G53230D PROTEIN"/>
    <property type="match status" value="1"/>
</dbReference>
<dbReference type="EMBL" id="CACSLK010004199">
    <property type="protein sequence ID" value="CAA0809978.1"/>
    <property type="molecule type" value="Genomic_DNA"/>
</dbReference>
<dbReference type="PANTHER" id="PTHR31170:SF17">
    <property type="match status" value="1"/>
</dbReference>
<dbReference type="InterPro" id="IPR004158">
    <property type="entry name" value="DUF247_pln"/>
</dbReference>
<keyword evidence="3" id="KW-1185">Reference proteome</keyword>
<evidence type="ECO:0000256" key="1">
    <source>
        <dbReference type="SAM" id="Phobius"/>
    </source>
</evidence>
<dbReference type="Proteomes" id="UP001153555">
    <property type="component" value="Unassembled WGS sequence"/>
</dbReference>
<reference evidence="2" key="1">
    <citation type="submission" date="2019-12" db="EMBL/GenBank/DDBJ databases">
        <authorList>
            <person name="Scholes J."/>
        </authorList>
    </citation>
    <scope>NUCLEOTIDE SEQUENCE</scope>
</reference>
<dbReference type="OrthoDB" id="1849062at2759"/>
<gene>
    <name evidence="2" type="ORF">SHERM_11887</name>
</gene>